<dbReference type="Proteomes" id="UP000615326">
    <property type="component" value="Unassembled WGS sequence"/>
</dbReference>
<dbReference type="RefSeq" id="WP_173576358.1">
    <property type="nucleotide sequence ID" value="NZ_WOSW01000004.1"/>
</dbReference>
<proteinExistence type="inferred from homology"/>
<dbReference type="PANTHER" id="PTHR10003">
    <property type="entry name" value="SUPEROXIDE DISMUTASE CU-ZN -RELATED"/>
    <property type="match status" value="1"/>
</dbReference>
<gene>
    <name evidence="4" type="ORF">GOB84_04145</name>
</gene>
<dbReference type="InterPro" id="IPR001424">
    <property type="entry name" value="SOD_Cu_Zn_dom"/>
</dbReference>
<keyword evidence="5" id="KW-1185">Reference proteome</keyword>
<sequence length="176" mass="18008">MISVRLMLMTGFMYGIATLPAFAAAAGSASGELIGADGGSRGTVQVTGAPKGVLVRIMTKGLPPGWHGVHFHEKGDCTAPKFTTAGGHVHTAKPVVHGLMHAEANDDGDLPNIFIGPDGAGTVELYSTLVSLSEAGRRPALLDSDGSSLVIHASPDDYRTQPIGGAGDRIACAVLH</sequence>
<dbReference type="CDD" id="cd00305">
    <property type="entry name" value="Cu-Zn_Superoxide_Dismutase"/>
    <property type="match status" value="1"/>
</dbReference>
<keyword evidence="2" id="KW-0732">Signal</keyword>
<dbReference type="Pfam" id="PF00080">
    <property type="entry name" value="Sod_Cu"/>
    <property type="match status" value="1"/>
</dbReference>
<organism evidence="4 5">
    <name type="scientific">Acetobacter fallax</name>
    <dbReference type="NCBI Taxonomy" id="1737473"/>
    <lineage>
        <taxon>Bacteria</taxon>
        <taxon>Pseudomonadati</taxon>
        <taxon>Pseudomonadota</taxon>
        <taxon>Alphaproteobacteria</taxon>
        <taxon>Acetobacterales</taxon>
        <taxon>Acetobacteraceae</taxon>
        <taxon>Acetobacter</taxon>
    </lineage>
</organism>
<feature type="chain" id="PRO_5045657053" evidence="2">
    <location>
        <begin position="24"/>
        <end position="176"/>
    </location>
</feature>
<name>A0ABX0K5V2_9PROT</name>
<evidence type="ECO:0000256" key="2">
    <source>
        <dbReference type="SAM" id="SignalP"/>
    </source>
</evidence>
<reference evidence="4 5" key="1">
    <citation type="journal article" date="2020" name="Int. J. Syst. Evol. Microbiol.">
        <title>Novel acetic acid bacteria from cider fermentations: Acetobacter conturbans sp. nov. and Acetobacter fallax sp. nov.</title>
        <authorList>
            <person name="Sombolestani A.S."/>
            <person name="Cleenwerck I."/>
            <person name="Cnockaert M."/>
            <person name="Borremans W."/>
            <person name="Wieme A.D."/>
            <person name="De Vuyst L."/>
            <person name="Vandamme P."/>
        </authorList>
    </citation>
    <scope>NUCLEOTIDE SEQUENCE [LARGE SCALE GENOMIC DNA]</scope>
    <source>
        <strain evidence="4 5">LMG 1637</strain>
    </source>
</reference>
<dbReference type="InterPro" id="IPR036423">
    <property type="entry name" value="SOD-like_Cu/Zn_dom_sf"/>
</dbReference>
<comment type="similarity">
    <text evidence="1">Belongs to the Cu-Zn superoxide dismutase family.</text>
</comment>
<dbReference type="NCBIfam" id="NF047632">
    <property type="entry name" value="SodCCaul"/>
    <property type="match status" value="1"/>
</dbReference>
<dbReference type="InterPro" id="IPR024134">
    <property type="entry name" value="SOD_Cu/Zn_/chaperone"/>
</dbReference>
<evidence type="ECO:0000259" key="3">
    <source>
        <dbReference type="Pfam" id="PF00080"/>
    </source>
</evidence>
<evidence type="ECO:0000313" key="4">
    <source>
        <dbReference type="EMBL" id="NHO31762.1"/>
    </source>
</evidence>
<comment type="caution">
    <text evidence="4">The sequence shown here is derived from an EMBL/GenBank/DDBJ whole genome shotgun (WGS) entry which is preliminary data.</text>
</comment>
<dbReference type="Gene3D" id="2.60.40.200">
    <property type="entry name" value="Superoxide dismutase, copper/zinc binding domain"/>
    <property type="match status" value="1"/>
</dbReference>
<evidence type="ECO:0000313" key="5">
    <source>
        <dbReference type="Proteomes" id="UP000615326"/>
    </source>
</evidence>
<protein>
    <submittedName>
        <fullName evidence="4">Superoxide dismutase family protein</fullName>
    </submittedName>
</protein>
<feature type="domain" description="Superoxide dismutase copper/zinc binding" evidence="3">
    <location>
        <begin position="41"/>
        <end position="174"/>
    </location>
</feature>
<dbReference type="EMBL" id="WOSW01000004">
    <property type="protein sequence ID" value="NHO31762.1"/>
    <property type="molecule type" value="Genomic_DNA"/>
</dbReference>
<evidence type="ECO:0000256" key="1">
    <source>
        <dbReference type="ARBA" id="ARBA00010457"/>
    </source>
</evidence>
<dbReference type="SUPFAM" id="SSF49329">
    <property type="entry name" value="Cu,Zn superoxide dismutase-like"/>
    <property type="match status" value="1"/>
</dbReference>
<feature type="signal peptide" evidence="2">
    <location>
        <begin position="1"/>
        <end position="23"/>
    </location>
</feature>
<accession>A0ABX0K5V2</accession>